<evidence type="ECO:0000313" key="5">
    <source>
        <dbReference type="Proteomes" id="UP000284403"/>
    </source>
</evidence>
<dbReference type="RefSeq" id="XP_029225604.1">
    <property type="nucleotide sequence ID" value="XM_029374292.1"/>
</dbReference>
<evidence type="ECO:0000259" key="3">
    <source>
        <dbReference type="PROSITE" id="PS51462"/>
    </source>
</evidence>
<protein>
    <submittedName>
        <fullName evidence="4">Nudix hydrolase</fullName>
        <ecNumber evidence="4">3.6.1.13</ecNumber>
    </submittedName>
</protein>
<dbReference type="OrthoDB" id="10249920at2759"/>
<feature type="domain" description="Nudix hydrolase" evidence="3">
    <location>
        <begin position="71"/>
        <end position="211"/>
    </location>
</feature>
<proteinExistence type="inferred from homology"/>
<dbReference type="GO" id="GO:0019693">
    <property type="term" value="P:ribose phosphate metabolic process"/>
    <property type="evidence" value="ECO:0007669"/>
    <property type="project" value="TreeGrafter"/>
</dbReference>
<dbReference type="PANTHER" id="PTHR11839">
    <property type="entry name" value="UDP/ADP-SUGAR PYROPHOSPHATASE"/>
    <property type="match status" value="1"/>
</dbReference>
<dbReference type="GO" id="GO:0047631">
    <property type="term" value="F:ADP-ribose diphosphatase activity"/>
    <property type="evidence" value="ECO:0007669"/>
    <property type="project" value="UniProtKB-EC"/>
</dbReference>
<dbReference type="InterPro" id="IPR020084">
    <property type="entry name" value="NUDIX_hydrolase_CS"/>
</dbReference>
<dbReference type="EMBL" id="MKKU01000574">
    <property type="protein sequence ID" value="RNF07160.1"/>
    <property type="molecule type" value="Genomic_DNA"/>
</dbReference>
<dbReference type="InterPro" id="IPR000086">
    <property type="entry name" value="NUDIX_hydrolase_dom"/>
</dbReference>
<comment type="similarity">
    <text evidence="2">Belongs to the Nudix hydrolase family.</text>
</comment>
<comment type="caution">
    <text evidence="4">The sequence shown here is derived from an EMBL/GenBank/DDBJ whole genome shotgun (WGS) entry which is preliminary data.</text>
</comment>
<dbReference type="Proteomes" id="UP000284403">
    <property type="component" value="Unassembled WGS sequence"/>
</dbReference>
<dbReference type="EC" id="3.6.1.13" evidence="4"/>
<dbReference type="AlphaFoldDB" id="A0A3R7KGD0"/>
<dbReference type="Pfam" id="PF00293">
    <property type="entry name" value="NUDIX"/>
    <property type="match status" value="1"/>
</dbReference>
<reference evidence="4 5" key="1">
    <citation type="journal article" date="2018" name="BMC Genomics">
        <title>Genomic comparison of Trypanosoma conorhini and Trypanosoma rangeli to Trypanosoma cruzi strains of high and low virulence.</title>
        <authorList>
            <person name="Bradwell K.R."/>
            <person name="Koparde V.N."/>
            <person name="Matveyev A.V."/>
            <person name="Serrano M.G."/>
            <person name="Alves J.M."/>
            <person name="Parikh H."/>
            <person name="Huang B."/>
            <person name="Lee V."/>
            <person name="Espinosa-Alvarez O."/>
            <person name="Ortiz P.A."/>
            <person name="Costa-Martins A.G."/>
            <person name="Teixeira M.M."/>
            <person name="Buck G.A."/>
        </authorList>
    </citation>
    <scope>NUCLEOTIDE SEQUENCE [LARGE SCALE GENOMIC DNA]</scope>
    <source>
        <strain evidence="4 5">025E</strain>
    </source>
</reference>
<dbReference type="PROSITE" id="PS51462">
    <property type="entry name" value="NUDIX"/>
    <property type="match status" value="1"/>
</dbReference>
<dbReference type="PANTHER" id="PTHR11839:SF1">
    <property type="entry name" value="ADP-SUGAR PYROPHOSPHATASE"/>
    <property type="match status" value="1"/>
</dbReference>
<dbReference type="InterPro" id="IPR020476">
    <property type="entry name" value="Nudix_hydrolase"/>
</dbReference>
<evidence type="ECO:0000256" key="1">
    <source>
        <dbReference type="ARBA" id="ARBA00022801"/>
    </source>
</evidence>
<dbReference type="CDD" id="cd18888">
    <property type="entry name" value="NUDIX_ADPRase_Nudt5"/>
    <property type="match status" value="1"/>
</dbReference>
<dbReference type="InterPro" id="IPR015797">
    <property type="entry name" value="NUDIX_hydrolase-like_dom_sf"/>
</dbReference>
<keyword evidence="5" id="KW-1185">Reference proteome</keyword>
<dbReference type="GeneID" id="40321038"/>
<dbReference type="PROSITE" id="PS00893">
    <property type="entry name" value="NUDIX_BOX"/>
    <property type="match status" value="1"/>
</dbReference>
<keyword evidence="1 2" id="KW-0378">Hydrolase</keyword>
<organism evidence="4 5">
    <name type="scientific">Trypanosoma conorhini</name>
    <dbReference type="NCBI Taxonomy" id="83891"/>
    <lineage>
        <taxon>Eukaryota</taxon>
        <taxon>Discoba</taxon>
        <taxon>Euglenozoa</taxon>
        <taxon>Kinetoplastea</taxon>
        <taxon>Metakinetoplastina</taxon>
        <taxon>Trypanosomatida</taxon>
        <taxon>Trypanosomatidae</taxon>
        <taxon>Trypanosoma</taxon>
    </lineage>
</organism>
<evidence type="ECO:0000256" key="2">
    <source>
        <dbReference type="RuleBase" id="RU003476"/>
    </source>
</evidence>
<dbReference type="PRINTS" id="PR00502">
    <property type="entry name" value="NUDIXFAMILY"/>
</dbReference>
<name>A0A3R7KGD0_9TRYP</name>
<dbReference type="GO" id="GO:0006753">
    <property type="term" value="P:nucleoside phosphate metabolic process"/>
    <property type="evidence" value="ECO:0007669"/>
    <property type="project" value="TreeGrafter"/>
</dbReference>
<dbReference type="Gene3D" id="3.90.79.10">
    <property type="entry name" value="Nucleoside Triphosphate Pyrophosphohydrolase"/>
    <property type="match status" value="1"/>
</dbReference>
<accession>A0A3R7KGD0</accession>
<sequence length="244" mass="27358">MMRRYERTKLDVLRENRFLRLCEISYRPMCHSSSLDGAEEIVSGKSRTWELVQRTGLQPSPGGPPSTTAPFTIDGAEICAFLRRSDGVFLVLVAQYRPPLDAVVWEFPAGLVNKGEDVQRAALRELKEETGYVATEENIINVTDAICYEPGLTDSCCKLVRVVVDGEREVNRSPVQELDDDEDIEVILLPVSSKKLDGDGGDDTPLQSLNKLLEEKKKRQPRIIVDARLYMFLDGLSLSKAMLL</sequence>
<evidence type="ECO:0000313" key="4">
    <source>
        <dbReference type="EMBL" id="RNF07160.1"/>
    </source>
</evidence>
<dbReference type="SUPFAM" id="SSF55811">
    <property type="entry name" value="Nudix"/>
    <property type="match status" value="1"/>
</dbReference>
<gene>
    <name evidence="4" type="ORF">Tco025E_07427</name>
</gene>